<dbReference type="Pfam" id="PF05697">
    <property type="entry name" value="Trigger_N"/>
    <property type="match status" value="1"/>
</dbReference>
<evidence type="ECO:0000256" key="13">
    <source>
        <dbReference type="RuleBase" id="RU003914"/>
    </source>
</evidence>
<dbReference type="GO" id="GO:0043335">
    <property type="term" value="P:protein unfolding"/>
    <property type="evidence" value="ECO:0007669"/>
    <property type="project" value="TreeGrafter"/>
</dbReference>
<protein>
    <recommendedName>
        <fullName evidence="4 11">Trigger factor</fullName>
        <shortName evidence="11">TF</shortName>
        <ecNumber evidence="3 11">5.2.1.8</ecNumber>
    </recommendedName>
    <alternativeName>
        <fullName evidence="10 11">PPIase</fullName>
    </alternativeName>
</protein>
<evidence type="ECO:0000256" key="1">
    <source>
        <dbReference type="ARBA" id="ARBA00000971"/>
    </source>
</evidence>
<dbReference type="InterPro" id="IPR008880">
    <property type="entry name" value="Trigger_fac_C"/>
</dbReference>
<accession>A0A7W7BTR9</accession>
<keyword evidence="6 11" id="KW-0697">Rotamase</keyword>
<dbReference type="GO" id="GO:0043022">
    <property type="term" value="F:ribosome binding"/>
    <property type="evidence" value="ECO:0007669"/>
    <property type="project" value="TreeGrafter"/>
</dbReference>
<comment type="function">
    <text evidence="11">Involved in protein export. Acts as a chaperone by maintaining the newly synthesized protein in an open conformation. Functions as a peptidyl-prolyl cis-trans isomerase.</text>
</comment>
<evidence type="ECO:0000313" key="17">
    <source>
        <dbReference type="Proteomes" id="UP000573729"/>
    </source>
</evidence>
<feature type="compositionally biased region" description="Acidic residues" evidence="14">
    <location>
        <begin position="429"/>
        <end position="439"/>
    </location>
</feature>
<gene>
    <name evidence="11" type="primary">tig</name>
    <name evidence="16" type="ORF">BKA24_002212</name>
</gene>
<dbReference type="GO" id="GO:0015031">
    <property type="term" value="P:protein transport"/>
    <property type="evidence" value="ECO:0007669"/>
    <property type="project" value="UniProtKB-UniRule"/>
</dbReference>
<evidence type="ECO:0000313" key="16">
    <source>
        <dbReference type="EMBL" id="MBB4667503.1"/>
    </source>
</evidence>
<evidence type="ECO:0000256" key="2">
    <source>
        <dbReference type="ARBA" id="ARBA00005464"/>
    </source>
</evidence>
<dbReference type="InterPro" id="IPR027304">
    <property type="entry name" value="Trigger_fact/SurA_dom_sf"/>
</dbReference>
<evidence type="ECO:0000256" key="12">
    <source>
        <dbReference type="PROSITE-ProRule" id="PRU00277"/>
    </source>
</evidence>
<dbReference type="Proteomes" id="UP000573729">
    <property type="component" value="Unassembled WGS sequence"/>
</dbReference>
<feature type="region of interest" description="Disordered" evidence="14">
    <location>
        <begin position="429"/>
        <end position="521"/>
    </location>
</feature>
<dbReference type="Gene3D" id="3.10.50.40">
    <property type="match status" value="1"/>
</dbReference>
<dbReference type="SUPFAM" id="SSF54534">
    <property type="entry name" value="FKBP-like"/>
    <property type="match status" value="1"/>
</dbReference>
<evidence type="ECO:0000256" key="4">
    <source>
        <dbReference type="ARBA" id="ARBA00016902"/>
    </source>
</evidence>
<dbReference type="EMBL" id="JACHMD010000001">
    <property type="protein sequence ID" value="MBB4667503.1"/>
    <property type="molecule type" value="Genomic_DNA"/>
</dbReference>
<dbReference type="GO" id="GO:0003755">
    <property type="term" value="F:peptidyl-prolyl cis-trans isomerase activity"/>
    <property type="evidence" value="ECO:0007669"/>
    <property type="project" value="UniProtKB-UniRule"/>
</dbReference>
<evidence type="ECO:0000256" key="10">
    <source>
        <dbReference type="ARBA" id="ARBA00029986"/>
    </source>
</evidence>
<evidence type="ECO:0000256" key="8">
    <source>
        <dbReference type="ARBA" id="ARBA00023235"/>
    </source>
</evidence>
<evidence type="ECO:0000256" key="9">
    <source>
        <dbReference type="ARBA" id="ARBA00023306"/>
    </source>
</evidence>
<dbReference type="NCBIfam" id="TIGR00115">
    <property type="entry name" value="tig"/>
    <property type="match status" value="1"/>
</dbReference>
<dbReference type="SUPFAM" id="SSF109998">
    <property type="entry name" value="Triger factor/SurA peptide-binding domain-like"/>
    <property type="match status" value="1"/>
</dbReference>
<evidence type="ECO:0000256" key="11">
    <source>
        <dbReference type="HAMAP-Rule" id="MF_00303"/>
    </source>
</evidence>
<dbReference type="Gene3D" id="1.10.3120.10">
    <property type="entry name" value="Trigger factor, C-terminal domain"/>
    <property type="match status" value="1"/>
</dbReference>
<dbReference type="Pfam" id="PF05698">
    <property type="entry name" value="Trigger_C"/>
    <property type="match status" value="1"/>
</dbReference>
<evidence type="ECO:0000256" key="6">
    <source>
        <dbReference type="ARBA" id="ARBA00023110"/>
    </source>
</evidence>
<evidence type="ECO:0000256" key="3">
    <source>
        <dbReference type="ARBA" id="ARBA00013194"/>
    </source>
</evidence>
<evidence type="ECO:0000256" key="14">
    <source>
        <dbReference type="SAM" id="MobiDB-lite"/>
    </source>
</evidence>
<dbReference type="SUPFAM" id="SSF102735">
    <property type="entry name" value="Trigger factor ribosome-binding domain"/>
    <property type="match status" value="1"/>
</dbReference>
<dbReference type="InterPro" id="IPR046357">
    <property type="entry name" value="PPIase_dom_sf"/>
</dbReference>
<evidence type="ECO:0000256" key="7">
    <source>
        <dbReference type="ARBA" id="ARBA00023186"/>
    </source>
</evidence>
<dbReference type="GO" id="GO:0051301">
    <property type="term" value="P:cell division"/>
    <property type="evidence" value="ECO:0007669"/>
    <property type="project" value="UniProtKB-KW"/>
</dbReference>
<dbReference type="InterPro" id="IPR036611">
    <property type="entry name" value="Trigger_fac_ribosome-bd_sf"/>
</dbReference>
<proteinExistence type="inferred from homology"/>
<comment type="similarity">
    <text evidence="2 11 13">Belongs to the FKBP-type PPIase family. Tig subfamily.</text>
</comment>
<feature type="compositionally biased region" description="Basic residues" evidence="14">
    <location>
        <begin position="448"/>
        <end position="460"/>
    </location>
</feature>
<evidence type="ECO:0000259" key="15">
    <source>
        <dbReference type="PROSITE" id="PS50059"/>
    </source>
</evidence>
<keyword evidence="11" id="KW-0963">Cytoplasm</keyword>
<dbReference type="GO" id="GO:0051083">
    <property type="term" value="P:'de novo' cotranslational protein folding"/>
    <property type="evidence" value="ECO:0007669"/>
    <property type="project" value="TreeGrafter"/>
</dbReference>
<feature type="domain" description="PPIase FKBP-type" evidence="15">
    <location>
        <begin position="167"/>
        <end position="213"/>
    </location>
</feature>
<dbReference type="InterPro" id="IPR037041">
    <property type="entry name" value="Trigger_fac_C_sf"/>
</dbReference>
<comment type="caution">
    <text evidence="16">The sequence shown here is derived from an EMBL/GenBank/DDBJ whole genome shotgun (WGS) entry which is preliminary data.</text>
</comment>
<keyword evidence="5 11" id="KW-0132">Cell division</keyword>
<comment type="domain">
    <text evidence="11">Consists of 3 domains; the N-terminus binds the ribosome, the middle domain has PPIase activity, while the C-terminus has intrinsic chaperone activity on its own.</text>
</comment>
<comment type="catalytic activity">
    <reaction evidence="1 11 12">
        <text>[protein]-peptidylproline (omega=180) = [protein]-peptidylproline (omega=0)</text>
        <dbReference type="Rhea" id="RHEA:16237"/>
        <dbReference type="Rhea" id="RHEA-COMP:10747"/>
        <dbReference type="Rhea" id="RHEA-COMP:10748"/>
        <dbReference type="ChEBI" id="CHEBI:83833"/>
        <dbReference type="ChEBI" id="CHEBI:83834"/>
        <dbReference type="EC" id="5.2.1.8"/>
    </reaction>
</comment>
<sequence>MVTSTVEQLNPTRVKLHITVTPDELKPSIAHAYEHIAQDVQIPGFRKGKVPAPIIDQRIGREAVLEHAVQEGLDAFYREAVTANEVRIVGRPSAEIVEWPSTKDFSGDLKVEVEVDVRPEFELPSYDDITVEVDAVETDEAAVDAELDKLRSRFGTLVTVDRPAKTGDFVELDLVATIDGNEIDRAEGVSYEVGSGELLEGIDEAIDSLTAGEDTTFRSKLVGGDHAGEEAEVSVSVKAVKERELPEADDDFAQVASEFDTLAELRESLVERVSQQSVFTQGSAARDKLIEILIERSDIPVPAKLVEDEVHAHLEGEGRLEDDVHRAEVTEASEKQFRTQMVLDKVAEKHEVQVSQDELTQYLIQSSQQYGMSPQDFVDALQEGNQLPLMVGEVARNKAVAVALGKVTVVDTNGKPVDLTGFVAEEDEAAEADAADEATEEKAPAKKAPAKKAPAKKAPAKKADAEVEGDAEAAPAKKAPAKKAPAKKASATKAADAADDAEAPAKKAPAKRAPKKAADSE</sequence>
<dbReference type="InterPro" id="IPR008881">
    <property type="entry name" value="Trigger_fac_ribosome-bd_bac"/>
</dbReference>
<comment type="subcellular location">
    <subcellularLocation>
        <location evidence="11">Cytoplasm</location>
    </subcellularLocation>
    <text evidence="11">About half TF is bound to the ribosome near the polypeptide exit tunnel while the other half is free in the cytoplasm.</text>
</comment>
<evidence type="ECO:0000256" key="5">
    <source>
        <dbReference type="ARBA" id="ARBA00022618"/>
    </source>
</evidence>
<dbReference type="Gene3D" id="3.30.70.1050">
    <property type="entry name" value="Trigger factor ribosome-binding domain"/>
    <property type="match status" value="1"/>
</dbReference>
<keyword evidence="8 11" id="KW-0413">Isomerase</keyword>
<organism evidence="16 17">
    <name type="scientific">Microbacterium marinum</name>
    <dbReference type="NCBI Taxonomy" id="421115"/>
    <lineage>
        <taxon>Bacteria</taxon>
        <taxon>Bacillati</taxon>
        <taxon>Actinomycetota</taxon>
        <taxon>Actinomycetes</taxon>
        <taxon>Micrococcales</taxon>
        <taxon>Microbacteriaceae</taxon>
        <taxon>Microbacterium</taxon>
    </lineage>
</organism>
<dbReference type="Pfam" id="PF00254">
    <property type="entry name" value="FKBP_C"/>
    <property type="match status" value="1"/>
</dbReference>
<dbReference type="PANTHER" id="PTHR30560:SF3">
    <property type="entry name" value="TRIGGER FACTOR-LIKE PROTEIN TIG, CHLOROPLASTIC"/>
    <property type="match status" value="1"/>
</dbReference>
<dbReference type="RefSeq" id="WP_184218035.1">
    <property type="nucleotide sequence ID" value="NZ_JACHMD010000001.1"/>
</dbReference>
<dbReference type="InterPro" id="IPR001179">
    <property type="entry name" value="PPIase_FKBP_dom"/>
</dbReference>
<dbReference type="GO" id="GO:0044183">
    <property type="term" value="F:protein folding chaperone"/>
    <property type="evidence" value="ECO:0007669"/>
    <property type="project" value="TreeGrafter"/>
</dbReference>
<keyword evidence="9 11" id="KW-0131">Cell cycle</keyword>
<dbReference type="AlphaFoldDB" id="A0A7W7BTR9"/>
<dbReference type="PROSITE" id="PS50059">
    <property type="entry name" value="FKBP_PPIASE"/>
    <property type="match status" value="1"/>
</dbReference>
<dbReference type="GO" id="GO:0005737">
    <property type="term" value="C:cytoplasm"/>
    <property type="evidence" value="ECO:0007669"/>
    <property type="project" value="UniProtKB-SubCell"/>
</dbReference>
<dbReference type="HAMAP" id="MF_00303">
    <property type="entry name" value="Trigger_factor_Tig"/>
    <property type="match status" value="1"/>
</dbReference>
<reference evidence="16 17" key="1">
    <citation type="submission" date="2020-08" db="EMBL/GenBank/DDBJ databases">
        <title>Sequencing the genomes of 1000 actinobacteria strains.</title>
        <authorList>
            <person name="Klenk H.-P."/>
        </authorList>
    </citation>
    <scope>NUCLEOTIDE SEQUENCE [LARGE SCALE GENOMIC DNA]</scope>
    <source>
        <strain evidence="16 17">DSM 24947</strain>
    </source>
</reference>
<keyword evidence="7 11" id="KW-0143">Chaperone</keyword>
<dbReference type="EC" id="5.2.1.8" evidence="3 11"/>
<dbReference type="PANTHER" id="PTHR30560">
    <property type="entry name" value="TRIGGER FACTOR CHAPERONE AND PEPTIDYL-PROLYL CIS/TRANS ISOMERASE"/>
    <property type="match status" value="1"/>
</dbReference>
<name>A0A7W7BTR9_9MICO</name>
<keyword evidence="17" id="KW-1185">Reference proteome</keyword>
<dbReference type="InterPro" id="IPR005215">
    <property type="entry name" value="Trig_fac"/>
</dbReference>